<proteinExistence type="predicted"/>
<dbReference type="GeneID" id="9813783"/>
<keyword evidence="1" id="KW-0472">Membrane</keyword>
<protein>
    <submittedName>
        <fullName evidence="2">Uncharacterized protein</fullName>
    </submittedName>
</protein>
<evidence type="ECO:0000313" key="3">
    <source>
        <dbReference type="Proteomes" id="UP000483820"/>
    </source>
</evidence>
<comment type="caution">
    <text evidence="2">The sequence shown here is derived from an EMBL/GenBank/DDBJ whole genome shotgun (WGS) entry which is preliminary data.</text>
</comment>
<evidence type="ECO:0000256" key="1">
    <source>
        <dbReference type="SAM" id="Phobius"/>
    </source>
</evidence>
<organism evidence="2 3">
    <name type="scientific">Caenorhabditis remanei</name>
    <name type="common">Caenorhabditis vulgaris</name>
    <dbReference type="NCBI Taxonomy" id="31234"/>
    <lineage>
        <taxon>Eukaryota</taxon>
        <taxon>Metazoa</taxon>
        <taxon>Ecdysozoa</taxon>
        <taxon>Nematoda</taxon>
        <taxon>Chromadorea</taxon>
        <taxon>Rhabditida</taxon>
        <taxon>Rhabditina</taxon>
        <taxon>Rhabditomorpha</taxon>
        <taxon>Rhabditoidea</taxon>
        <taxon>Rhabditidae</taxon>
        <taxon>Peloderinae</taxon>
        <taxon>Caenorhabditis</taxon>
    </lineage>
</organism>
<dbReference type="AlphaFoldDB" id="A0A6A5G4L9"/>
<name>A0A6A5G4L9_CAERE</name>
<feature type="transmembrane region" description="Helical" evidence="1">
    <location>
        <begin position="6"/>
        <end position="29"/>
    </location>
</feature>
<reference evidence="2 3" key="1">
    <citation type="submission" date="2019-12" db="EMBL/GenBank/DDBJ databases">
        <title>Chromosome-level assembly of the Caenorhabditis remanei genome.</title>
        <authorList>
            <person name="Teterina A.A."/>
            <person name="Willis J.H."/>
            <person name="Phillips P.C."/>
        </authorList>
    </citation>
    <scope>NUCLEOTIDE SEQUENCE [LARGE SCALE GENOMIC DNA]</scope>
    <source>
        <strain evidence="2 3">PX506</strain>
        <tissue evidence="2">Whole organism</tissue>
    </source>
</reference>
<keyword evidence="1" id="KW-1133">Transmembrane helix</keyword>
<keyword evidence="1" id="KW-0812">Transmembrane</keyword>
<evidence type="ECO:0000313" key="2">
    <source>
        <dbReference type="EMBL" id="KAF1749671.1"/>
    </source>
</evidence>
<dbReference type="CTD" id="9813783"/>
<sequence length="92" mass="10648">MPSPTTMFLVSVAIAFLGAIALHVLRRIVGRILHERRQRLEIRRNNNEVQAEDGNAGDEYEVINLHQFLLEASDFAQDDIMRAWLARRGDRY</sequence>
<dbReference type="RefSeq" id="XP_003101969.2">
    <property type="nucleotide sequence ID" value="XM_003101921.2"/>
</dbReference>
<dbReference type="KEGG" id="crq:GCK72_026139"/>
<dbReference type="EMBL" id="WUAV01000006">
    <property type="protein sequence ID" value="KAF1749671.1"/>
    <property type="molecule type" value="Genomic_DNA"/>
</dbReference>
<dbReference type="Proteomes" id="UP000483820">
    <property type="component" value="Chromosome X"/>
</dbReference>
<gene>
    <name evidence="2" type="ORF">GCK72_026139</name>
</gene>
<accession>A0A6A5G4L9</accession>